<dbReference type="EMBL" id="CAJJDO010000139">
    <property type="protein sequence ID" value="CAD8205067.1"/>
    <property type="molecule type" value="Genomic_DNA"/>
</dbReference>
<reference evidence="1" key="1">
    <citation type="submission" date="2021-01" db="EMBL/GenBank/DDBJ databases">
        <authorList>
            <consortium name="Genoscope - CEA"/>
            <person name="William W."/>
        </authorList>
    </citation>
    <scope>NUCLEOTIDE SEQUENCE</scope>
</reference>
<gene>
    <name evidence="1" type="ORF">PPENT_87.1.T1390121</name>
</gene>
<protein>
    <submittedName>
        <fullName evidence="1">Uncharacterized protein</fullName>
    </submittedName>
</protein>
<keyword evidence="2" id="KW-1185">Reference proteome</keyword>
<evidence type="ECO:0000313" key="1">
    <source>
        <dbReference type="EMBL" id="CAD8205067.1"/>
    </source>
</evidence>
<dbReference type="OrthoDB" id="10250354at2759"/>
<evidence type="ECO:0000313" key="2">
    <source>
        <dbReference type="Proteomes" id="UP000689195"/>
    </source>
</evidence>
<dbReference type="Proteomes" id="UP000689195">
    <property type="component" value="Unassembled WGS sequence"/>
</dbReference>
<dbReference type="AlphaFoldDB" id="A0A8S1XVK8"/>
<name>A0A8S1XVK8_9CILI</name>
<proteinExistence type="predicted"/>
<accession>A0A8S1XVK8</accession>
<sequence>MNYIIDFIKQNGNQFETLEINMTKIKSRLKLQQKDLAIYYYPDKNLNTKERFIKIKKHINLQLTIQKQFINMQYRSQEQKKMISKQKQYADVKKRRELFPVKRDRDNQKKNKENFKNISINRNKKNQFNLSYKIKIFIGDQKYNKDLFKLLFKNYVTIQEIKIKDNKIKSIITFHTTEADNNAVIQQNNEYFESKTFYQIKKEIVYSEVIIYREGVNKQK</sequence>
<organism evidence="1 2">
    <name type="scientific">Paramecium pentaurelia</name>
    <dbReference type="NCBI Taxonomy" id="43138"/>
    <lineage>
        <taxon>Eukaryota</taxon>
        <taxon>Sar</taxon>
        <taxon>Alveolata</taxon>
        <taxon>Ciliophora</taxon>
        <taxon>Intramacronucleata</taxon>
        <taxon>Oligohymenophorea</taxon>
        <taxon>Peniculida</taxon>
        <taxon>Parameciidae</taxon>
        <taxon>Paramecium</taxon>
    </lineage>
</organism>
<comment type="caution">
    <text evidence="1">The sequence shown here is derived from an EMBL/GenBank/DDBJ whole genome shotgun (WGS) entry which is preliminary data.</text>
</comment>